<dbReference type="OrthoDB" id="4093673at2759"/>
<protein>
    <submittedName>
        <fullName evidence="2">Uncharacterized protein</fullName>
    </submittedName>
</protein>
<dbReference type="InterPro" id="IPR057394">
    <property type="entry name" value="PIGBOS1"/>
</dbReference>
<accession>A0A9P5YIN9</accession>
<evidence type="ECO:0000313" key="3">
    <source>
        <dbReference type="Proteomes" id="UP000807353"/>
    </source>
</evidence>
<comment type="caution">
    <text evidence="2">The sequence shown here is derived from an EMBL/GenBank/DDBJ whole genome shotgun (WGS) entry which is preliminary data.</text>
</comment>
<dbReference type="Proteomes" id="UP000807353">
    <property type="component" value="Unassembled WGS sequence"/>
</dbReference>
<name>A0A9P5YIN9_9AGAR</name>
<keyword evidence="1" id="KW-0812">Transmembrane</keyword>
<feature type="transmembrane region" description="Helical" evidence="1">
    <location>
        <begin position="6"/>
        <end position="23"/>
    </location>
</feature>
<keyword evidence="1" id="KW-0472">Membrane</keyword>
<evidence type="ECO:0000256" key="1">
    <source>
        <dbReference type="SAM" id="Phobius"/>
    </source>
</evidence>
<reference evidence="2" key="1">
    <citation type="submission" date="2020-11" db="EMBL/GenBank/DDBJ databases">
        <authorList>
            <consortium name="DOE Joint Genome Institute"/>
            <person name="Ahrendt S."/>
            <person name="Riley R."/>
            <person name="Andreopoulos W."/>
            <person name="Labutti K."/>
            <person name="Pangilinan J."/>
            <person name="Ruiz-Duenas F.J."/>
            <person name="Barrasa J.M."/>
            <person name="Sanchez-Garcia M."/>
            <person name="Camarero S."/>
            <person name="Miyauchi S."/>
            <person name="Serrano A."/>
            <person name="Linde D."/>
            <person name="Babiker R."/>
            <person name="Drula E."/>
            <person name="Ayuso-Fernandez I."/>
            <person name="Pacheco R."/>
            <person name="Padilla G."/>
            <person name="Ferreira P."/>
            <person name="Barriuso J."/>
            <person name="Kellner H."/>
            <person name="Castanera R."/>
            <person name="Alfaro M."/>
            <person name="Ramirez L."/>
            <person name="Pisabarro A.G."/>
            <person name="Kuo A."/>
            <person name="Tritt A."/>
            <person name="Lipzen A."/>
            <person name="He G."/>
            <person name="Yan M."/>
            <person name="Ng V."/>
            <person name="Cullen D."/>
            <person name="Martin F."/>
            <person name="Rosso M.-N."/>
            <person name="Henrissat B."/>
            <person name="Hibbett D."/>
            <person name="Martinez A.T."/>
            <person name="Grigoriev I.V."/>
        </authorList>
    </citation>
    <scope>NUCLEOTIDE SEQUENCE</scope>
    <source>
        <strain evidence="2">CBS 247.69</strain>
    </source>
</reference>
<gene>
    <name evidence="2" type="ORF">BDZ94DRAFT_22869</name>
</gene>
<evidence type="ECO:0000313" key="2">
    <source>
        <dbReference type="EMBL" id="KAF9469722.1"/>
    </source>
</evidence>
<dbReference type="AlphaFoldDB" id="A0A9P5YIN9"/>
<keyword evidence="3" id="KW-1185">Reference proteome</keyword>
<keyword evidence="1" id="KW-1133">Transmembrane helix</keyword>
<sequence length="57" mass="6381">MFRRIFPYMVATGTGIVSGVYIFKPLILDNISRGSNIQSYGTSIHQPACRAFELNTK</sequence>
<organism evidence="2 3">
    <name type="scientific">Collybia nuda</name>
    <dbReference type="NCBI Taxonomy" id="64659"/>
    <lineage>
        <taxon>Eukaryota</taxon>
        <taxon>Fungi</taxon>
        <taxon>Dikarya</taxon>
        <taxon>Basidiomycota</taxon>
        <taxon>Agaricomycotina</taxon>
        <taxon>Agaricomycetes</taxon>
        <taxon>Agaricomycetidae</taxon>
        <taxon>Agaricales</taxon>
        <taxon>Tricholomatineae</taxon>
        <taxon>Clitocybaceae</taxon>
        <taxon>Collybia</taxon>
    </lineage>
</organism>
<dbReference type="EMBL" id="MU150229">
    <property type="protein sequence ID" value="KAF9469722.1"/>
    <property type="molecule type" value="Genomic_DNA"/>
</dbReference>
<dbReference type="Pfam" id="PF23670">
    <property type="entry name" value="PIGBOS1"/>
    <property type="match status" value="1"/>
</dbReference>
<proteinExistence type="predicted"/>